<dbReference type="SUPFAM" id="SSF53067">
    <property type="entry name" value="Actin-like ATPase domain"/>
    <property type="match status" value="1"/>
</dbReference>
<proteinExistence type="predicted"/>
<dbReference type="InterPro" id="IPR043129">
    <property type="entry name" value="ATPase_NBD"/>
</dbReference>
<sequence length="369" mass="39566">MDSMYTTDKRIVMTLDAGGTNLVFSAMQGGMEVVEPVTLPAASHNLNDCLRNITEGFETIRKALPEPPAAISFAFPGPADYEAGIIGDLPNFPSFRGGVALGPYLKEVFGIPVFINNDGNLFAYGEALAGALPQLNKRLAGAGSIRRYRNLLGITLGTGFGAGVVLDGRLLLGDNGAGGDVWCLRNKKYPHCIAEESVSIRAVKRVYQELAGEWNEESAHLTPKELFEIAEGVRPGNREAAIRSFAQLGEMAGDAIAQAITLIDGVVVIGGGLAGASRYILPSLIAELNSSLQMMDGTTVNRLQMKAFNLEEEDQFAVFAKGEAVKIRVPGTDRQIDYDPFKRFGVMISKQGTSRSVALGAYVYALDQL</sequence>
<dbReference type="AlphaFoldDB" id="A0A644WHX5"/>
<name>A0A644WHX5_9ZZZZ</name>
<dbReference type="Gene3D" id="3.30.420.40">
    <property type="match status" value="2"/>
</dbReference>
<dbReference type="EMBL" id="VSSQ01000947">
    <property type="protein sequence ID" value="MPM03372.1"/>
    <property type="molecule type" value="Genomic_DNA"/>
</dbReference>
<keyword evidence="1" id="KW-0418">Kinase</keyword>
<organism evidence="1">
    <name type="scientific">bioreactor metagenome</name>
    <dbReference type="NCBI Taxonomy" id="1076179"/>
    <lineage>
        <taxon>unclassified sequences</taxon>
        <taxon>metagenomes</taxon>
        <taxon>ecological metagenomes</taxon>
    </lineage>
</organism>
<accession>A0A644WHX5</accession>
<dbReference type="Pfam" id="PF00480">
    <property type="entry name" value="ROK"/>
    <property type="match status" value="1"/>
</dbReference>
<dbReference type="GO" id="GO:0045127">
    <property type="term" value="F:N-acetylglucosamine kinase activity"/>
    <property type="evidence" value="ECO:0007669"/>
    <property type="project" value="UniProtKB-EC"/>
</dbReference>
<comment type="caution">
    <text evidence="1">The sequence shown here is derived from an EMBL/GenBank/DDBJ whole genome shotgun (WGS) entry which is preliminary data.</text>
</comment>
<dbReference type="EC" id="2.7.1.59" evidence="1"/>
<reference evidence="1" key="1">
    <citation type="submission" date="2019-08" db="EMBL/GenBank/DDBJ databases">
        <authorList>
            <person name="Kucharzyk K."/>
            <person name="Murdoch R.W."/>
            <person name="Higgins S."/>
            <person name="Loffler F."/>
        </authorList>
    </citation>
    <scope>NUCLEOTIDE SEQUENCE</scope>
</reference>
<protein>
    <submittedName>
        <fullName evidence="1">N-acetyl-D-glucosamine kinase</fullName>
        <ecNumber evidence="1">2.7.1.59</ecNumber>
    </submittedName>
</protein>
<gene>
    <name evidence="1" type="primary">nagK_6</name>
    <name evidence="1" type="ORF">SDC9_49638</name>
</gene>
<dbReference type="InterPro" id="IPR000600">
    <property type="entry name" value="ROK"/>
</dbReference>
<dbReference type="PANTHER" id="PTHR18964">
    <property type="entry name" value="ROK (REPRESSOR, ORF, KINASE) FAMILY"/>
    <property type="match status" value="1"/>
</dbReference>
<dbReference type="CDD" id="cd23763">
    <property type="entry name" value="ASKHA_ATPase_ROK"/>
    <property type="match status" value="1"/>
</dbReference>
<dbReference type="PANTHER" id="PTHR18964:SF149">
    <property type="entry name" value="BIFUNCTIONAL UDP-N-ACETYLGLUCOSAMINE 2-EPIMERASE_N-ACETYLMANNOSAMINE KINASE"/>
    <property type="match status" value="1"/>
</dbReference>
<keyword evidence="1" id="KW-0808">Transferase</keyword>
<evidence type="ECO:0000313" key="1">
    <source>
        <dbReference type="EMBL" id="MPM03372.1"/>
    </source>
</evidence>